<dbReference type="PANTHER" id="PTHR30303">
    <property type="entry name" value="HYDROGENASE ISOENZYMES FORMATION PROTEIN HYPE"/>
    <property type="match status" value="1"/>
</dbReference>
<dbReference type="SUPFAM" id="SSF55326">
    <property type="entry name" value="PurM N-terminal domain-like"/>
    <property type="match status" value="1"/>
</dbReference>
<sequence length="329" mass="35226">MKMEIGKLPTEILEKKILSKIQPNRKEILVGAGVGEDCSVIDFGEEVCVLSTDPITGASKGIGKLAIHISCNDVASNGVEPIAILLTILAPESVSVEEISQVIEEAKETAAQLNVEIIGGHTEVSTAVKKMIVSTTCIGKGKKDFMVTSHGAQVGDDVLMTKWAGLEGSAILAQDREEELKRVLPKDLLEEAKRYINHISVVEEGILAGSLGVTAMHDVTEGGLLGALWELAEASKIGIQIKENLIPVTEATQKICEYFKINPLGLISSGVMLITTNKTEKLLSIFRKRGIQVTKIGKVVQGESGLIKDGKTTPLAPPEADELFKVINL</sequence>
<accession>A0A1T4NA70</accession>
<dbReference type="Pfam" id="PF02769">
    <property type="entry name" value="AIRS_C"/>
    <property type="match status" value="1"/>
</dbReference>
<gene>
    <name evidence="4" type="ORF">SAMN02745973_01608</name>
</gene>
<dbReference type="PIRSF" id="PIRSF005644">
    <property type="entry name" value="Hdrgns_mtr_HypE"/>
    <property type="match status" value="1"/>
</dbReference>
<evidence type="ECO:0000259" key="3">
    <source>
        <dbReference type="Pfam" id="PF02769"/>
    </source>
</evidence>
<dbReference type="PANTHER" id="PTHR30303:SF4">
    <property type="entry name" value="HYDROGENASE EXPRESSION_FORMATION PROTEIN HYPE"/>
    <property type="match status" value="1"/>
</dbReference>
<dbReference type="Proteomes" id="UP000196365">
    <property type="component" value="Unassembled WGS sequence"/>
</dbReference>
<dbReference type="AlphaFoldDB" id="A0A1T4NA70"/>
<evidence type="ECO:0000256" key="1">
    <source>
        <dbReference type="ARBA" id="ARBA00006243"/>
    </source>
</evidence>
<dbReference type="EMBL" id="FUWV01000010">
    <property type="protein sequence ID" value="SJZ76134.1"/>
    <property type="molecule type" value="Genomic_DNA"/>
</dbReference>
<dbReference type="InterPro" id="IPR036921">
    <property type="entry name" value="PurM-like_N_sf"/>
</dbReference>
<organism evidence="4 5">
    <name type="scientific">Garciella nitratireducens DSM 15102</name>
    <dbReference type="NCBI Taxonomy" id="1121911"/>
    <lineage>
        <taxon>Bacteria</taxon>
        <taxon>Bacillati</taxon>
        <taxon>Bacillota</taxon>
        <taxon>Clostridia</taxon>
        <taxon>Eubacteriales</taxon>
        <taxon>Eubacteriaceae</taxon>
        <taxon>Garciella</taxon>
    </lineage>
</organism>
<proteinExistence type="inferred from homology"/>
<reference evidence="4 5" key="1">
    <citation type="submission" date="2017-02" db="EMBL/GenBank/DDBJ databases">
        <authorList>
            <person name="Peterson S.W."/>
        </authorList>
    </citation>
    <scope>NUCLEOTIDE SEQUENCE [LARGE SCALE GENOMIC DNA]</scope>
    <source>
        <strain evidence="4 5">DSM 15102</strain>
    </source>
</reference>
<dbReference type="GO" id="GO:0051604">
    <property type="term" value="P:protein maturation"/>
    <property type="evidence" value="ECO:0007669"/>
    <property type="project" value="TreeGrafter"/>
</dbReference>
<dbReference type="SUPFAM" id="SSF56042">
    <property type="entry name" value="PurM C-terminal domain-like"/>
    <property type="match status" value="1"/>
</dbReference>
<dbReference type="Pfam" id="PF00586">
    <property type="entry name" value="AIRS"/>
    <property type="match status" value="1"/>
</dbReference>
<evidence type="ECO:0000313" key="5">
    <source>
        <dbReference type="Proteomes" id="UP000196365"/>
    </source>
</evidence>
<comment type="similarity">
    <text evidence="1">Belongs to the HypE family.</text>
</comment>
<evidence type="ECO:0000313" key="4">
    <source>
        <dbReference type="EMBL" id="SJZ76134.1"/>
    </source>
</evidence>
<protein>
    <submittedName>
        <fullName evidence="4">Hydrogenase expression/formation protein HypE</fullName>
    </submittedName>
</protein>
<dbReference type="Gene3D" id="3.90.650.10">
    <property type="entry name" value="PurM-like C-terminal domain"/>
    <property type="match status" value="1"/>
</dbReference>
<dbReference type="CDD" id="cd06061">
    <property type="entry name" value="PurM-like1"/>
    <property type="match status" value="1"/>
</dbReference>
<dbReference type="RefSeq" id="WP_242960289.1">
    <property type="nucleotide sequence ID" value="NZ_FUWV01000010.1"/>
</dbReference>
<feature type="domain" description="PurM-like N-terminal" evidence="2">
    <location>
        <begin position="35"/>
        <end position="139"/>
    </location>
</feature>
<dbReference type="InterPro" id="IPR016188">
    <property type="entry name" value="PurM-like_N"/>
</dbReference>
<name>A0A1T4NA70_9FIRM</name>
<feature type="domain" description="PurM-like C-terminal" evidence="3">
    <location>
        <begin position="153"/>
        <end position="304"/>
    </location>
</feature>
<dbReference type="InterPro" id="IPR036676">
    <property type="entry name" value="PurM-like_C_sf"/>
</dbReference>
<keyword evidence="5" id="KW-1185">Reference proteome</keyword>
<dbReference type="Gene3D" id="3.30.1330.10">
    <property type="entry name" value="PurM-like, N-terminal domain"/>
    <property type="match status" value="1"/>
</dbReference>
<evidence type="ECO:0000259" key="2">
    <source>
        <dbReference type="Pfam" id="PF00586"/>
    </source>
</evidence>
<dbReference type="InterPro" id="IPR011854">
    <property type="entry name" value="HypE"/>
</dbReference>
<dbReference type="InterPro" id="IPR010918">
    <property type="entry name" value="PurM-like_C_dom"/>
</dbReference>